<reference evidence="1 2" key="1">
    <citation type="submission" date="2019-06" db="EMBL/GenBank/DDBJ databases">
        <title>Draft genomes of female and male turbot (Scophthalmus maximus).</title>
        <authorList>
            <person name="Xu H."/>
            <person name="Xu X.-W."/>
            <person name="Shao C."/>
            <person name="Chen S."/>
        </authorList>
    </citation>
    <scope>NUCLEOTIDE SEQUENCE [LARGE SCALE GENOMIC DNA]</scope>
    <source>
        <strain evidence="1">Ysfricsl-2016a</strain>
        <tissue evidence="1">Blood</tissue>
    </source>
</reference>
<accession>A0A6A4TBU4</accession>
<protein>
    <submittedName>
        <fullName evidence="1">Uncharacterized protein</fullName>
    </submittedName>
</protein>
<comment type="caution">
    <text evidence="1">The sequence shown here is derived from an EMBL/GenBank/DDBJ whole genome shotgun (WGS) entry which is preliminary data.</text>
</comment>
<dbReference type="AlphaFoldDB" id="A0A6A4TBU4"/>
<dbReference type="EMBL" id="VEVO01000004">
    <property type="protein sequence ID" value="KAF0043473.1"/>
    <property type="molecule type" value="Genomic_DNA"/>
</dbReference>
<sequence>MFSEYRGDIIQPVTGEHLTRLAPSHTQCLVRRSSSSASEYLSVFRFLARSVPPPHIRRRCEEKHPSICFLASEKRKIFSN</sequence>
<organism evidence="1 2">
    <name type="scientific">Scophthalmus maximus</name>
    <name type="common">Turbot</name>
    <name type="synonym">Psetta maxima</name>
    <dbReference type="NCBI Taxonomy" id="52904"/>
    <lineage>
        <taxon>Eukaryota</taxon>
        <taxon>Metazoa</taxon>
        <taxon>Chordata</taxon>
        <taxon>Craniata</taxon>
        <taxon>Vertebrata</taxon>
        <taxon>Euteleostomi</taxon>
        <taxon>Actinopterygii</taxon>
        <taxon>Neopterygii</taxon>
        <taxon>Teleostei</taxon>
        <taxon>Neoteleostei</taxon>
        <taxon>Acanthomorphata</taxon>
        <taxon>Carangaria</taxon>
        <taxon>Pleuronectiformes</taxon>
        <taxon>Pleuronectoidei</taxon>
        <taxon>Scophthalmidae</taxon>
        <taxon>Scophthalmus</taxon>
    </lineage>
</organism>
<proteinExistence type="predicted"/>
<evidence type="ECO:0000313" key="2">
    <source>
        <dbReference type="Proteomes" id="UP000438429"/>
    </source>
</evidence>
<evidence type="ECO:0000313" key="1">
    <source>
        <dbReference type="EMBL" id="KAF0043473.1"/>
    </source>
</evidence>
<gene>
    <name evidence="1" type="ORF">F2P81_004810</name>
</gene>
<dbReference type="Proteomes" id="UP000438429">
    <property type="component" value="Unassembled WGS sequence"/>
</dbReference>
<name>A0A6A4TBU4_SCOMX</name>